<proteinExistence type="predicted"/>
<dbReference type="RefSeq" id="WP_182833820.1">
    <property type="nucleotide sequence ID" value="NZ_JACJFN010000002.1"/>
</dbReference>
<protein>
    <submittedName>
        <fullName evidence="1">Uncharacterized protein</fullName>
    </submittedName>
</protein>
<evidence type="ECO:0000313" key="2">
    <source>
        <dbReference type="Proteomes" id="UP000581189"/>
    </source>
</evidence>
<accession>A0A7W4H3Q6</accession>
<keyword evidence="2" id="KW-1185">Reference proteome</keyword>
<dbReference type="AlphaFoldDB" id="A0A7W4H3Q6"/>
<name>A0A7W4H3Q6_9GAMM</name>
<dbReference type="EMBL" id="JACJFN010000002">
    <property type="protein sequence ID" value="MBB1519836.1"/>
    <property type="molecule type" value="Genomic_DNA"/>
</dbReference>
<sequence>MSRIVLHIDRLVLRGIEPDDTDAFSTALQAELQRQLAMTGMAEMLRGIGQPARIKVGEVRSAKSGHEGLGQAVAQSIASGLYPGHAI</sequence>
<reference evidence="1 2" key="1">
    <citation type="submission" date="2020-08" db="EMBL/GenBank/DDBJ databases">
        <authorList>
            <person name="Kim C.M."/>
        </authorList>
    </citation>
    <scope>NUCLEOTIDE SEQUENCE [LARGE SCALE GENOMIC DNA]</scope>
    <source>
        <strain evidence="1 2">SR9</strain>
    </source>
</reference>
<dbReference type="Proteomes" id="UP000581189">
    <property type="component" value="Unassembled WGS sequence"/>
</dbReference>
<organism evidence="1 2">
    <name type="scientific">Aquipseudomonas guryensis</name>
    <dbReference type="NCBI Taxonomy" id="2759165"/>
    <lineage>
        <taxon>Bacteria</taxon>
        <taxon>Pseudomonadati</taxon>
        <taxon>Pseudomonadota</taxon>
        <taxon>Gammaproteobacteria</taxon>
        <taxon>Pseudomonadales</taxon>
        <taxon>Pseudomonadaceae</taxon>
        <taxon>Aquipseudomonas</taxon>
    </lineage>
</organism>
<evidence type="ECO:0000313" key="1">
    <source>
        <dbReference type="EMBL" id="MBB1519836.1"/>
    </source>
</evidence>
<comment type="caution">
    <text evidence="1">The sequence shown here is derived from an EMBL/GenBank/DDBJ whole genome shotgun (WGS) entry which is preliminary data.</text>
</comment>
<gene>
    <name evidence="1" type="ORF">H3H45_11350</name>
</gene>